<sequence>MENLEQRLACLLLTPPVLVDPYLVPQPIPIELPYKPTPRLVPPALPGVPVDLALIDSPLNGVELGRDVDFIPMAGDWFENGRFFSIKTPNSEANDGNSGTEASCRKVINFYMQLLYHRSQNQPEEEQKRPLPRIAVLSTFFYAKLVSNIGGGYSGVRRWSRQLKLLDQDLVLIPIHDRGMHWCLACIDFRSKTITYYDSMGSPNNRCLQSLKSYLEEECKDKKGHPLLDSDSWKLVNTEDSVPQQMNGSDCGVFMCTYGEFLSRNARFTFSQVSQL</sequence>
<keyword evidence="2 6" id="KW-0645">Protease</keyword>
<evidence type="ECO:0000313" key="7">
    <source>
        <dbReference type="Proteomes" id="UP000230066"/>
    </source>
</evidence>
<dbReference type="GO" id="GO:0016926">
    <property type="term" value="P:protein desumoylation"/>
    <property type="evidence" value="ECO:0007669"/>
    <property type="project" value="TreeGrafter"/>
</dbReference>
<dbReference type="Pfam" id="PF02902">
    <property type="entry name" value="Peptidase_C48"/>
    <property type="match status" value="1"/>
</dbReference>
<evidence type="ECO:0000256" key="3">
    <source>
        <dbReference type="ARBA" id="ARBA00022801"/>
    </source>
</evidence>
<reference evidence="6" key="1">
    <citation type="submission" date="2019-03" db="EMBL/GenBank/DDBJ databases">
        <title>Improved annotation for the trematode Fasciola hepatica.</title>
        <authorList>
            <person name="Choi Y.-J."/>
            <person name="Martin J."/>
            <person name="Mitreva M."/>
        </authorList>
    </citation>
    <scope>NUCLEOTIDE SEQUENCE [LARGE SCALE GENOMIC DNA]</scope>
</reference>
<dbReference type="PANTHER" id="PTHR12606:SF141">
    <property type="entry name" value="GH15225P-RELATED"/>
    <property type="match status" value="1"/>
</dbReference>
<dbReference type="SUPFAM" id="SSF54001">
    <property type="entry name" value="Cysteine proteinases"/>
    <property type="match status" value="1"/>
</dbReference>
<keyword evidence="4" id="KW-0788">Thiol protease</keyword>
<evidence type="ECO:0000256" key="1">
    <source>
        <dbReference type="ARBA" id="ARBA00005234"/>
    </source>
</evidence>
<dbReference type="PANTHER" id="PTHR12606">
    <property type="entry name" value="SENTRIN/SUMO-SPECIFIC PROTEASE"/>
    <property type="match status" value="1"/>
</dbReference>
<evidence type="ECO:0000256" key="2">
    <source>
        <dbReference type="ARBA" id="ARBA00022670"/>
    </source>
</evidence>
<comment type="similarity">
    <text evidence="1">Belongs to the peptidase C48 family.</text>
</comment>
<evidence type="ECO:0000259" key="5">
    <source>
        <dbReference type="PROSITE" id="PS50600"/>
    </source>
</evidence>
<organism evidence="6 7">
    <name type="scientific">Fasciola hepatica</name>
    <name type="common">Liver fluke</name>
    <dbReference type="NCBI Taxonomy" id="6192"/>
    <lineage>
        <taxon>Eukaryota</taxon>
        <taxon>Metazoa</taxon>
        <taxon>Spiralia</taxon>
        <taxon>Lophotrochozoa</taxon>
        <taxon>Platyhelminthes</taxon>
        <taxon>Trematoda</taxon>
        <taxon>Digenea</taxon>
        <taxon>Plagiorchiida</taxon>
        <taxon>Echinostomata</taxon>
        <taxon>Echinostomatoidea</taxon>
        <taxon>Fasciolidae</taxon>
        <taxon>Fasciola</taxon>
    </lineage>
</organism>
<dbReference type="PROSITE" id="PS50600">
    <property type="entry name" value="ULP_PROTEASE"/>
    <property type="match status" value="1"/>
</dbReference>
<dbReference type="GO" id="GO:0005634">
    <property type="term" value="C:nucleus"/>
    <property type="evidence" value="ECO:0007669"/>
    <property type="project" value="TreeGrafter"/>
</dbReference>
<dbReference type="GO" id="GO:0016929">
    <property type="term" value="F:deSUMOylase activity"/>
    <property type="evidence" value="ECO:0007669"/>
    <property type="project" value="TreeGrafter"/>
</dbReference>
<protein>
    <submittedName>
        <fullName evidence="6">Sentrin-specific protease 2</fullName>
    </submittedName>
</protein>
<keyword evidence="7" id="KW-1185">Reference proteome</keyword>
<evidence type="ECO:0000313" key="6">
    <source>
        <dbReference type="EMBL" id="THD22445.1"/>
    </source>
</evidence>
<name>A0A4E0R5W7_FASHE</name>
<dbReference type="EMBL" id="JXXN02002759">
    <property type="protein sequence ID" value="THD22445.1"/>
    <property type="molecule type" value="Genomic_DNA"/>
</dbReference>
<comment type="caution">
    <text evidence="6">The sequence shown here is derived from an EMBL/GenBank/DDBJ whole genome shotgun (WGS) entry which is preliminary data.</text>
</comment>
<accession>A0A4E0R5W7</accession>
<dbReference type="Proteomes" id="UP000230066">
    <property type="component" value="Unassembled WGS sequence"/>
</dbReference>
<evidence type="ECO:0000256" key="4">
    <source>
        <dbReference type="ARBA" id="ARBA00022807"/>
    </source>
</evidence>
<dbReference type="AlphaFoldDB" id="A0A4E0R5W7"/>
<keyword evidence="3" id="KW-0378">Hydrolase</keyword>
<dbReference type="GO" id="GO:0006508">
    <property type="term" value="P:proteolysis"/>
    <property type="evidence" value="ECO:0007669"/>
    <property type="project" value="UniProtKB-KW"/>
</dbReference>
<proteinExistence type="inferred from homology"/>
<dbReference type="InterPro" id="IPR038765">
    <property type="entry name" value="Papain-like_cys_pep_sf"/>
</dbReference>
<feature type="domain" description="Ubiquitin-like protease family profile" evidence="5">
    <location>
        <begin position="84"/>
        <end position="262"/>
    </location>
</feature>
<gene>
    <name evidence="6" type="ORF">D915_006580</name>
</gene>
<dbReference type="InterPro" id="IPR003653">
    <property type="entry name" value="Peptidase_C48_C"/>
</dbReference>
<dbReference type="Gene3D" id="3.40.395.10">
    <property type="entry name" value="Adenoviral Proteinase, Chain A"/>
    <property type="match status" value="1"/>
</dbReference>